<evidence type="ECO:0000313" key="2">
    <source>
        <dbReference type="EMBL" id="GEZ31741.1"/>
    </source>
</evidence>
<comment type="caution">
    <text evidence="2">The sequence shown here is derived from an EMBL/GenBank/DDBJ whole genome shotgun (WGS) entry which is preliminary data.</text>
</comment>
<evidence type="ECO:0000256" key="1">
    <source>
        <dbReference type="SAM" id="MobiDB-lite"/>
    </source>
</evidence>
<organism evidence="2">
    <name type="scientific">Tanacetum cinerariifolium</name>
    <name type="common">Dalmatian daisy</name>
    <name type="synonym">Chrysanthemum cinerariifolium</name>
    <dbReference type="NCBI Taxonomy" id="118510"/>
    <lineage>
        <taxon>Eukaryota</taxon>
        <taxon>Viridiplantae</taxon>
        <taxon>Streptophyta</taxon>
        <taxon>Embryophyta</taxon>
        <taxon>Tracheophyta</taxon>
        <taxon>Spermatophyta</taxon>
        <taxon>Magnoliopsida</taxon>
        <taxon>eudicotyledons</taxon>
        <taxon>Gunneridae</taxon>
        <taxon>Pentapetalae</taxon>
        <taxon>asterids</taxon>
        <taxon>campanulids</taxon>
        <taxon>Asterales</taxon>
        <taxon>Asteraceae</taxon>
        <taxon>Asteroideae</taxon>
        <taxon>Anthemideae</taxon>
        <taxon>Anthemidinae</taxon>
        <taxon>Tanacetum</taxon>
    </lineage>
</organism>
<name>A0A699IAA2_TANCI</name>
<gene>
    <name evidence="2" type="ORF">Tci_503714</name>
</gene>
<feature type="region of interest" description="Disordered" evidence="1">
    <location>
        <begin position="1"/>
        <end position="61"/>
    </location>
</feature>
<accession>A0A699IAA2</accession>
<proteinExistence type="predicted"/>
<dbReference type="EMBL" id="BKCJ010264677">
    <property type="protein sequence ID" value="GEZ31741.1"/>
    <property type="molecule type" value="Genomic_DNA"/>
</dbReference>
<reference evidence="2" key="1">
    <citation type="journal article" date="2019" name="Sci. Rep.">
        <title>Draft genome of Tanacetum cinerariifolium, the natural source of mosquito coil.</title>
        <authorList>
            <person name="Yamashiro T."/>
            <person name="Shiraishi A."/>
            <person name="Satake H."/>
            <person name="Nakayama K."/>
        </authorList>
    </citation>
    <scope>NUCLEOTIDE SEQUENCE</scope>
</reference>
<feature type="compositionally biased region" description="Basic and acidic residues" evidence="1">
    <location>
        <begin position="1"/>
        <end position="27"/>
    </location>
</feature>
<sequence>MAIKHVPDGDPISKPELTEESSRRKILESPWGSSIPIEDEDGDLNRFPDGDGDEDGDEAEKQGWRWQHINPAGGELGFMIFQYACNAFNLLLCLQIVVNNEDKKETYSIKVTEFDLVMQIVVNNEDKKETYAIKVTEFDLVMQVEATH</sequence>
<protein>
    <submittedName>
        <fullName evidence="2">Uncharacterized protein</fullName>
    </submittedName>
</protein>
<dbReference type="AlphaFoldDB" id="A0A699IAA2"/>